<dbReference type="RefSeq" id="WP_183732218.1">
    <property type="nucleotide sequence ID" value="NZ_JACHBW010000029.1"/>
</dbReference>
<dbReference type="AlphaFoldDB" id="A0A7W9U414"/>
<sequence>MDSETKAELLTFLVVGQLLARARSGEWLRTDHLIESCQIWLSSNAARCDWLDRAKLVEASRPLAEQALALPFPRDEAGLLKLFNLNAGWFLDYRSPVVQEIHGLCSAHLGLVDDQ</sequence>
<evidence type="ECO:0000313" key="1">
    <source>
        <dbReference type="EMBL" id="MBB6106627.1"/>
    </source>
</evidence>
<accession>A0A7W9U414</accession>
<reference evidence="1 2" key="1">
    <citation type="submission" date="2020-08" db="EMBL/GenBank/DDBJ databases">
        <title>Above-ground endophytic microbial communities from plants in different locations in the United States.</title>
        <authorList>
            <person name="Frank C."/>
        </authorList>
    </citation>
    <scope>NUCLEOTIDE SEQUENCE [LARGE SCALE GENOMIC DNA]</scope>
    <source>
        <strain evidence="1 2">WP4_2_2</strain>
    </source>
</reference>
<name>A0A7W9U414_9BURK</name>
<dbReference type="Proteomes" id="UP000571554">
    <property type="component" value="Unassembled WGS sequence"/>
</dbReference>
<comment type="caution">
    <text evidence="1">The sequence shown here is derived from an EMBL/GenBank/DDBJ whole genome shotgun (WGS) entry which is preliminary data.</text>
</comment>
<keyword evidence="2" id="KW-1185">Reference proteome</keyword>
<evidence type="ECO:0000313" key="2">
    <source>
        <dbReference type="Proteomes" id="UP000571554"/>
    </source>
</evidence>
<dbReference type="EMBL" id="JACHBW010000029">
    <property type="protein sequence ID" value="MBB6106627.1"/>
    <property type="molecule type" value="Genomic_DNA"/>
</dbReference>
<organism evidence="1 2">
    <name type="scientific">Paraburkholderia bannensis</name>
    <dbReference type="NCBI Taxonomy" id="765414"/>
    <lineage>
        <taxon>Bacteria</taxon>
        <taxon>Pseudomonadati</taxon>
        <taxon>Pseudomonadota</taxon>
        <taxon>Betaproteobacteria</taxon>
        <taxon>Burkholderiales</taxon>
        <taxon>Burkholderiaceae</taxon>
        <taxon>Paraburkholderia</taxon>
    </lineage>
</organism>
<protein>
    <submittedName>
        <fullName evidence="1">Uncharacterized protein</fullName>
    </submittedName>
</protein>
<gene>
    <name evidence="1" type="ORF">F4827_006503</name>
</gene>
<proteinExistence type="predicted"/>